<gene>
    <name evidence="1" type="ORF">ElyMa_004169700</name>
</gene>
<dbReference type="AlphaFoldDB" id="A0AAV4GJQ9"/>
<comment type="caution">
    <text evidence="1">The sequence shown here is derived from an EMBL/GenBank/DDBJ whole genome shotgun (WGS) entry which is preliminary data.</text>
</comment>
<dbReference type="GO" id="GO:0003964">
    <property type="term" value="F:RNA-directed DNA polymerase activity"/>
    <property type="evidence" value="ECO:0007669"/>
    <property type="project" value="UniProtKB-KW"/>
</dbReference>
<evidence type="ECO:0000313" key="2">
    <source>
        <dbReference type="Proteomes" id="UP000762676"/>
    </source>
</evidence>
<keyword evidence="1" id="KW-0695">RNA-directed DNA polymerase</keyword>
<organism evidence="1 2">
    <name type="scientific">Elysia marginata</name>
    <dbReference type="NCBI Taxonomy" id="1093978"/>
    <lineage>
        <taxon>Eukaryota</taxon>
        <taxon>Metazoa</taxon>
        <taxon>Spiralia</taxon>
        <taxon>Lophotrochozoa</taxon>
        <taxon>Mollusca</taxon>
        <taxon>Gastropoda</taxon>
        <taxon>Heterobranchia</taxon>
        <taxon>Euthyneura</taxon>
        <taxon>Panpulmonata</taxon>
        <taxon>Sacoglossa</taxon>
        <taxon>Placobranchoidea</taxon>
        <taxon>Plakobranchidae</taxon>
        <taxon>Elysia</taxon>
    </lineage>
</organism>
<dbReference type="PANTHER" id="PTHR47510:SF3">
    <property type="entry name" value="ENDO_EXONUCLEASE_PHOSPHATASE DOMAIN-CONTAINING PROTEIN"/>
    <property type="match status" value="1"/>
</dbReference>
<reference evidence="1 2" key="1">
    <citation type="journal article" date="2021" name="Elife">
        <title>Chloroplast acquisition without the gene transfer in kleptoplastic sea slugs, Plakobranchus ocellatus.</title>
        <authorList>
            <person name="Maeda T."/>
            <person name="Takahashi S."/>
            <person name="Yoshida T."/>
            <person name="Shimamura S."/>
            <person name="Takaki Y."/>
            <person name="Nagai Y."/>
            <person name="Toyoda A."/>
            <person name="Suzuki Y."/>
            <person name="Arimoto A."/>
            <person name="Ishii H."/>
            <person name="Satoh N."/>
            <person name="Nishiyama T."/>
            <person name="Hasebe M."/>
            <person name="Maruyama T."/>
            <person name="Minagawa J."/>
            <person name="Obokata J."/>
            <person name="Shigenobu S."/>
        </authorList>
    </citation>
    <scope>NUCLEOTIDE SEQUENCE [LARGE SCALE GENOMIC DNA]</scope>
</reference>
<dbReference type="PANTHER" id="PTHR47510">
    <property type="entry name" value="REVERSE TRANSCRIPTASE DOMAIN-CONTAINING PROTEIN"/>
    <property type="match status" value="1"/>
</dbReference>
<evidence type="ECO:0000313" key="1">
    <source>
        <dbReference type="EMBL" id="GFR85285.1"/>
    </source>
</evidence>
<sequence>MDMEAFKRSILEAEDSKKVEACASVDEKINVLSNTISNVLEAHSPQKVKSIVIRPNCKWYTDGLRKAKQERRKAERRWEKSRLEIDRQLYVTIKNKVNDMIKSSKRKYFKDKLFEAKGNCKELHKLMTSLLKPKCLAQNQLPTHETTGNMCENFNKFFTEKIIKIREELNDDIEREMKVTATGHRPGSIMTEFTPASIEEIEKVLKEMPNKTCALDTIPAWIYKQCFKELAPSMRDIVNTSLSTGDFPDSLKLAYVTPIIKKTLP</sequence>
<protein>
    <submittedName>
        <fullName evidence="1">Reverse transcriptase-like protein</fullName>
    </submittedName>
</protein>
<proteinExistence type="predicted"/>
<accession>A0AAV4GJQ9</accession>
<keyword evidence="1" id="KW-0548">Nucleotidyltransferase</keyword>
<dbReference type="Proteomes" id="UP000762676">
    <property type="component" value="Unassembled WGS sequence"/>
</dbReference>
<keyword evidence="1" id="KW-0808">Transferase</keyword>
<dbReference type="EMBL" id="BMAT01008453">
    <property type="protein sequence ID" value="GFR85285.1"/>
    <property type="molecule type" value="Genomic_DNA"/>
</dbReference>
<keyword evidence="2" id="KW-1185">Reference proteome</keyword>
<name>A0AAV4GJQ9_9GAST</name>